<dbReference type="EMBL" id="MCGO01000039">
    <property type="protein sequence ID" value="ORY39667.1"/>
    <property type="molecule type" value="Genomic_DNA"/>
</dbReference>
<organism evidence="1 2">
    <name type="scientific">Rhizoclosmatium globosum</name>
    <dbReference type="NCBI Taxonomy" id="329046"/>
    <lineage>
        <taxon>Eukaryota</taxon>
        <taxon>Fungi</taxon>
        <taxon>Fungi incertae sedis</taxon>
        <taxon>Chytridiomycota</taxon>
        <taxon>Chytridiomycota incertae sedis</taxon>
        <taxon>Chytridiomycetes</taxon>
        <taxon>Chytridiales</taxon>
        <taxon>Chytriomycetaceae</taxon>
        <taxon>Rhizoclosmatium</taxon>
    </lineage>
</organism>
<evidence type="ECO:0000313" key="2">
    <source>
        <dbReference type="Proteomes" id="UP000193642"/>
    </source>
</evidence>
<gene>
    <name evidence="1" type="ORF">BCR33DRAFT_720101</name>
</gene>
<evidence type="ECO:0000313" key="1">
    <source>
        <dbReference type="EMBL" id="ORY39667.1"/>
    </source>
</evidence>
<name>A0A1Y2BYE7_9FUNG</name>
<comment type="caution">
    <text evidence="1">The sequence shown here is derived from an EMBL/GenBank/DDBJ whole genome shotgun (WGS) entry which is preliminary data.</text>
</comment>
<protein>
    <submittedName>
        <fullName evidence="1">Uncharacterized protein</fullName>
    </submittedName>
</protein>
<proteinExistence type="predicted"/>
<reference evidence="1 2" key="1">
    <citation type="submission" date="2016-07" db="EMBL/GenBank/DDBJ databases">
        <title>Pervasive Adenine N6-methylation of Active Genes in Fungi.</title>
        <authorList>
            <consortium name="DOE Joint Genome Institute"/>
            <person name="Mondo S.J."/>
            <person name="Dannebaum R.O."/>
            <person name="Kuo R.C."/>
            <person name="Labutti K."/>
            <person name="Haridas S."/>
            <person name="Kuo A."/>
            <person name="Salamov A."/>
            <person name="Ahrendt S.R."/>
            <person name="Lipzen A."/>
            <person name="Sullivan W."/>
            <person name="Andreopoulos W.B."/>
            <person name="Clum A."/>
            <person name="Lindquist E."/>
            <person name="Daum C."/>
            <person name="Ramamoorthy G.K."/>
            <person name="Gryganskyi A."/>
            <person name="Culley D."/>
            <person name="Magnuson J.K."/>
            <person name="James T.Y."/>
            <person name="O'Malley M.A."/>
            <person name="Stajich J.E."/>
            <person name="Spatafora J.W."/>
            <person name="Visel A."/>
            <person name="Grigoriev I.V."/>
        </authorList>
    </citation>
    <scope>NUCLEOTIDE SEQUENCE [LARGE SCALE GENOMIC DNA]</scope>
    <source>
        <strain evidence="1 2">JEL800</strain>
    </source>
</reference>
<dbReference type="Proteomes" id="UP000193642">
    <property type="component" value="Unassembled WGS sequence"/>
</dbReference>
<keyword evidence="2" id="KW-1185">Reference proteome</keyword>
<sequence>MFLTEFSFSYKYSIITVQKLYKQSIEKHILLMPNVHSPLTWKAKDDACGYFILTSLLKIHELQLTQKPSISNVPISIPHVPFNPKN</sequence>
<dbReference type="AlphaFoldDB" id="A0A1Y2BYE7"/>
<accession>A0A1Y2BYE7</accession>